<evidence type="ECO:0000256" key="1">
    <source>
        <dbReference type="SAM" id="MobiDB-lite"/>
    </source>
</evidence>
<proteinExistence type="predicted"/>
<reference evidence="4" key="2">
    <citation type="submission" date="2019-09" db="UniProtKB">
        <authorList>
            <consortium name="WormBaseParasite"/>
        </authorList>
    </citation>
    <scope>IDENTIFICATION</scope>
</reference>
<dbReference type="WBParaSite" id="HPBE_0000572101-mRNA-1">
    <property type="protein sequence ID" value="HPBE_0000572101-mRNA-1"/>
    <property type="gene ID" value="HPBE_0000572101"/>
</dbReference>
<protein>
    <submittedName>
        <fullName evidence="4">Neprilysin</fullName>
    </submittedName>
</protein>
<accession>A0A3P7WY27</accession>
<dbReference type="InterPro" id="IPR024079">
    <property type="entry name" value="MetalloPept_cat_dom_sf"/>
</dbReference>
<organism evidence="2">
    <name type="scientific">Heligmosomoides polygyrus</name>
    <name type="common">Parasitic roundworm</name>
    <dbReference type="NCBI Taxonomy" id="6339"/>
    <lineage>
        <taxon>Eukaryota</taxon>
        <taxon>Metazoa</taxon>
        <taxon>Ecdysozoa</taxon>
        <taxon>Nematoda</taxon>
        <taxon>Chromadorea</taxon>
        <taxon>Rhabditida</taxon>
        <taxon>Rhabditina</taxon>
        <taxon>Rhabditomorpha</taxon>
        <taxon>Strongyloidea</taxon>
        <taxon>Heligmosomidae</taxon>
        <taxon>Heligmosomoides</taxon>
    </lineage>
</organism>
<dbReference type="AlphaFoldDB" id="A0A3P7WY27"/>
<reference evidence="2 3" key="1">
    <citation type="submission" date="2018-11" db="EMBL/GenBank/DDBJ databases">
        <authorList>
            <consortium name="Pathogen Informatics"/>
        </authorList>
    </citation>
    <scope>NUCLEOTIDE SEQUENCE [LARGE SCALE GENOMIC DNA]</scope>
</reference>
<evidence type="ECO:0000313" key="3">
    <source>
        <dbReference type="Proteomes" id="UP000050761"/>
    </source>
</evidence>
<evidence type="ECO:0000313" key="4">
    <source>
        <dbReference type="WBParaSite" id="HPBE_0000572101-mRNA-1"/>
    </source>
</evidence>
<dbReference type="OrthoDB" id="5809267at2759"/>
<dbReference type="Proteomes" id="UP000050761">
    <property type="component" value="Unassembled WGS sequence"/>
</dbReference>
<keyword evidence="3" id="KW-1185">Reference proteome</keyword>
<dbReference type="EMBL" id="UZAH01025526">
    <property type="protein sequence ID" value="VDO65596.1"/>
    <property type="molecule type" value="Genomic_DNA"/>
</dbReference>
<gene>
    <name evidence="2" type="ORF">HPBE_LOCUS5722</name>
</gene>
<dbReference type="InterPro" id="IPR000718">
    <property type="entry name" value="Peptidase_M13"/>
</dbReference>
<feature type="compositionally biased region" description="Low complexity" evidence="1">
    <location>
        <begin position="1"/>
        <end position="12"/>
    </location>
</feature>
<dbReference type="PROSITE" id="PS51885">
    <property type="entry name" value="NEPRILYSIN"/>
    <property type="match status" value="1"/>
</dbReference>
<dbReference type="GO" id="GO:0006508">
    <property type="term" value="P:proteolysis"/>
    <property type="evidence" value="ECO:0007669"/>
    <property type="project" value="InterPro"/>
</dbReference>
<name>A0A3P7WY27_HELPZ</name>
<dbReference type="Gene3D" id="3.40.390.10">
    <property type="entry name" value="Collagenase (Catalytic Domain)"/>
    <property type="match status" value="1"/>
</dbReference>
<feature type="region of interest" description="Disordered" evidence="1">
    <location>
        <begin position="1"/>
        <end position="75"/>
    </location>
</feature>
<dbReference type="GO" id="GO:0004222">
    <property type="term" value="F:metalloendopeptidase activity"/>
    <property type="evidence" value="ECO:0007669"/>
    <property type="project" value="InterPro"/>
</dbReference>
<evidence type="ECO:0000313" key="2">
    <source>
        <dbReference type="EMBL" id="VDO65596.1"/>
    </source>
</evidence>
<sequence>MSQYPPSFGRSPLPSPRPSLTAAAPIAEPEPDFSEDHGGATPAERSHSNGQSLTEEVEEVLSDPQNGNDVHHALPCNASPSIPIRPLSAPPPVPKSHLGIALFIAWAVTSDGFSNLGGLPDVCSSKECIDTAFRIANSIDGTVDPCENFYRYSCGKFHRQDVDKQLNFLERQTDTTRRKLYGAL</sequence>
<dbReference type="SUPFAM" id="SSF55486">
    <property type="entry name" value="Metalloproteases ('zincins'), catalytic domain"/>
    <property type="match status" value="1"/>
</dbReference>